<evidence type="ECO:0000259" key="4">
    <source>
        <dbReference type="Pfam" id="PF01522"/>
    </source>
</evidence>
<evidence type="ECO:0000313" key="6">
    <source>
        <dbReference type="Proteomes" id="UP000239007"/>
    </source>
</evidence>
<dbReference type="EMBL" id="MSCH01000003">
    <property type="protein sequence ID" value="PQJ52356.1"/>
    <property type="molecule type" value="Genomic_DNA"/>
</dbReference>
<dbReference type="Proteomes" id="UP000239007">
    <property type="component" value="Unassembled WGS sequence"/>
</dbReference>
<dbReference type="GO" id="GO:0046872">
    <property type="term" value="F:metal ion binding"/>
    <property type="evidence" value="ECO:0007669"/>
    <property type="project" value="UniProtKB-KW"/>
</dbReference>
<sequence>MRILLLILLLLPSLSMAAGPEKVATLDRNLWPYPIENNKDFNYASANEILSFVRVFEKTKLNTEAKITAFTGISNINLQSVEKWHLEIRQKLQQNYQNACDNCTLDNWDDLVEKSRVQLPAELAAWALASERFYLRYLYEQARLATLFPRITSEIDSLDSAREITGSEFKDGSFLLTYDDGPSANTVKNNIRTNHTQSLTDALRELNIHATFFVLGERLVSSKPPKNMYDEQCLGSHGYQHKSHQKWDEWESSLKMTRSALAEYQNAPYWFRPPYGQRHVNLIESLKEHNEKVMLWNIDSQDWNRKLTDQDVQDRVITLMLFWRKGIILYHDIYAKALNNLPQLQTLSSKAELTWTDCRLLPQ</sequence>
<dbReference type="AlphaFoldDB" id="A0A2S7UQW1"/>
<evidence type="ECO:0000256" key="1">
    <source>
        <dbReference type="ARBA" id="ARBA00022723"/>
    </source>
</evidence>
<dbReference type="GO" id="GO:0016020">
    <property type="term" value="C:membrane"/>
    <property type="evidence" value="ECO:0007669"/>
    <property type="project" value="TreeGrafter"/>
</dbReference>
<name>A0A2S7UQW1_9GAMM</name>
<feature type="domain" description="NodB homology" evidence="4">
    <location>
        <begin position="169"/>
        <end position="290"/>
    </location>
</feature>
<dbReference type="InterPro" id="IPR002509">
    <property type="entry name" value="NODB_dom"/>
</dbReference>
<gene>
    <name evidence="5" type="ORF">BTO11_00940</name>
</gene>
<dbReference type="InterPro" id="IPR011330">
    <property type="entry name" value="Glyco_hydro/deAcase_b/a-brl"/>
</dbReference>
<keyword evidence="1" id="KW-0479">Metal-binding</keyword>
<accession>A0A2S7UQW1</accession>
<keyword evidence="2" id="KW-0378">Hydrolase</keyword>
<dbReference type="PANTHER" id="PTHR10587:SF133">
    <property type="entry name" value="CHITIN DEACETYLASE 1-RELATED"/>
    <property type="match status" value="1"/>
</dbReference>
<dbReference type="Pfam" id="PF01522">
    <property type="entry name" value="Polysacc_deac_1"/>
    <property type="match status" value="1"/>
</dbReference>
<dbReference type="InterPro" id="IPR050248">
    <property type="entry name" value="Polysacc_deacetylase_ArnD"/>
</dbReference>
<protein>
    <recommendedName>
        <fullName evidence="4">NodB homology domain-containing protein</fullName>
    </recommendedName>
</protein>
<evidence type="ECO:0000256" key="2">
    <source>
        <dbReference type="ARBA" id="ARBA00022801"/>
    </source>
</evidence>
<evidence type="ECO:0000313" key="5">
    <source>
        <dbReference type="EMBL" id="PQJ52356.1"/>
    </source>
</evidence>
<dbReference type="GO" id="GO:0005975">
    <property type="term" value="P:carbohydrate metabolic process"/>
    <property type="evidence" value="ECO:0007669"/>
    <property type="project" value="InterPro"/>
</dbReference>
<feature type="signal peptide" evidence="3">
    <location>
        <begin position="1"/>
        <end position="17"/>
    </location>
</feature>
<evidence type="ECO:0000256" key="3">
    <source>
        <dbReference type="SAM" id="SignalP"/>
    </source>
</evidence>
<keyword evidence="3" id="KW-0732">Signal</keyword>
<reference evidence="5 6" key="1">
    <citation type="submission" date="2016-12" db="EMBL/GenBank/DDBJ databases">
        <title>Diversity of luminous bacteria.</title>
        <authorList>
            <person name="Yoshizawa S."/>
            <person name="Kogure K."/>
        </authorList>
    </citation>
    <scope>NUCLEOTIDE SEQUENCE [LARGE SCALE GENOMIC DNA]</scope>
    <source>
        <strain evidence="5 6">SA4-48</strain>
    </source>
</reference>
<keyword evidence="6" id="KW-1185">Reference proteome</keyword>
<dbReference type="GO" id="GO:0016810">
    <property type="term" value="F:hydrolase activity, acting on carbon-nitrogen (but not peptide) bonds"/>
    <property type="evidence" value="ECO:0007669"/>
    <property type="project" value="InterPro"/>
</dbReference>
<dbReference type="PANTHER" id="PTHR10587">
    <property type="entry name" value="GLYCOSYL TRANSFERASE-RELATED"/>
    <property type="match status" value="1"/>
</dbReference>
<feature type="chain" id="PRO_5015411393" description="NodB homology domain-containing protein" evidence="3">
    <location>
        <begin position="18"/>
        <end position="363"/>
    </location>
</feature>
<dbReference type="Gene3D" id="3.20.20.370">
    <property type="entry name" value="Glycoside hydrolase/deacetylase"/>
    <property type="match status" value="1"/>
</dbReference>
<comment type="caution">
    <text evidence="5">The sequence shown here is derived from an EMBL/GenBank/DDBJ whole genome shotgun (WGS) entry which is preliminary data.</text>
</comment>
<proteinExistence type="predicted"/>
<dbReference type="RefSeq" id="WP_105050815.1">
    <property type="nucleotide sequence ID" value="NZ_BMYG01000005.1"/>
</dbReference>
<dbReference type="SUPFAM" id="SSF88713">
    <property type="entry name" value="Glycoside hydrolase/deacetylase"/>
    <property type="match status" value="1"/>
</dbReference>
<dbReference type="CDD" id="cd10917">
    <property type="entry name" value="CE4_NodB_like_6s_7s"/>
    <property type="match status" value="1"/>
</dbReference>
<organism evidence="5 6">
    <name type="scientific">Psychrosphaera saromensis</name>
    <dbReference type="NCBI Taxonomy" id="716813"/>
    <lineage>
        <taxon>Bacteria</taxon>
        <taxon>Pseudomonadati</taxon>
        <taxon>Pseudomonadota</taxon>
        <taxon>Gammaproteobacteria</taxon>
        <taxon>Alteromonadales</taxon>
        <taxon>Pseudoalteromonadaceae</taxon>
        <taxon>Psychrosphaera</taxon>
    </lineage>
</organism>
<dbReference type="OrthoDB" id="276604at2"/>